<dbReference type="Gene3D" id="1.20.1250.20">
    <property type="entry name" value="MFS general substrate transporter like domains"/>
    <property type="match status" value="1"/>
</dbReference>
<gene>
    <name evidence="2" type="ORF">R2363_15090</name>
</gene>
<feature type="transmembrane region" description="Helical" evidence="1">
    <location>
        <begin position="37"/>
        <end position="70"/>
    </location>
</feature>
<accession>A0ABU4K7S5</accession>
<comment type="caution">
    <text evidence="2">The sequence shown here is derived from an EMBL/GenBank/DDBJ whole genome shotgun (WGS) entry which is preliminary data.</text>
</comment>
<proteinExistence type="predicted"/>
<keyword evidence="1" id="KW-0812">Transmembrane</keyword>
<evidence type="ECO:0000313" key="3">
    <source>
        <dbReference type="Proteomes" id="UP001278571"/>
    </source>
</evidence>
<keyword evidence="3" id="KW-1185">Reference proteome</keyword>
<dbReference type="InterPro" id="IPR036259">
    <property type="entry name" value="MFS_trans_sf"/>
</dbReference>
<evidence type="ECO:0000313" key="2">
    <source>
        <dbReference type="EMBL" id="MDX2293492.1"/>
    </source>
</evidence>
<evidence type="ECO:0000256" key="1">
    <source>
        <dbReference type="SAM" id="Phobius"/>
    </source>
</evidence>
<feature type="transmembrane region" description="Helical" evidence="1">
    <location>
        <begin position="126"/>
        <end position="148"/>
    </location>
</feature>
<evidence type="ECO:0008006" key="4">
    <source>
        <dbReference type="Google" id="ProtNLM"/>
    </source>
</evidence>
<dbReference type="SUPFAM" id="SSF103473">
    <property type="entry name" value="MFS general substrate transporter"/>
    <property type="match status" value="1"/>
</dbReference>
<sequence length="155" mass="16200">MSDRRTLRGVRPELRVRAARGITTTVQAARSFRRGGLFVAAACLAIACAADRAPGTAAVVLMGAVVVLTLGEVTSQAGSWTLSCELAPEHARGTYQGIYQTGISVSQALGPGLLTAFVLPHGTADWSIPAALFASAALTLPATARWAARRRREAQ</sequence>
<keyword evidence="1" id="KW-1133">Transmembrane helix</keyword>
<keyword evidence="1" id="KW-0472">Membrane</keyword>
<dbReference type="Proteomes" id="UP001278571">
    <property type="component" value="Unassembled WGS sequence"/>
</dbReference>
<name>A0ABU4K7S5_9ACTN</name>
<protein>
    <recommendedName>
        <fullName evidence="4">Major facilitator superfamily (MFS) profile domain-containing protein</fullName>
    </recommendedName>
</protein>
<organism evidence="2 3">
    <name type="scientific">Streptomyces roseolus</name>
    <dbReference type="NCBI Taxonomy" id="67358"/>
    <lineage>
        <taxon>Bacteria</taxon>
        <taxon>Bacillati</taxon>
        <taxon>Actinomycetota</taxon>
        <taxon>Actinomycetes</taxon>
        <taxon>Kitasatosporales</taxon>
        <taxon>Streptomycetaceae</taxon>
        <taxon>Streptomyces</taxon>
    </lineage>
</organism>
<dbReference type="EMBL" id="JAWJZF010000359">
    <property type="protein sequence ID" value="MDX2293492.1"/>
    <property type="molecule type" value="Genomic_DNA"/>
</dbReference>
<reference evidence="2 3" key="1">
    <citation type="submission" date="2023-10" db="EMBL/GenBank/DDBJ databases">
        <authorList>
            <person name="Wang X.X."/>
        </authorList>
    </citation>
    <scope>NUCLEOTIDE SEQUENCE [LARGE SCALE GENOMIC DNA]</scope>
    <source>
        <strain evidence="2 3">NBRC 12816</strain>
    </source>
</reference>
<dbReference type="RefSeq" id="WP_319009887.1">
    <property type="nucleotide sequence ID" value="NZ_JAWJZF010000359.1"/>
</dbReference>